<dbReference type="Pfam" id="PF13508">
    <property type="entry name" value="Acetyltransf_7"/>
    <property type="match status" value="1"/>
</dbReference>
<reference evidence="3 4" key="1">
    <citation type="submission" date="2020-12" db="EMBL/GenBank/DDBJ databases">
        <authorList>
            <person name="Zhou J."/>
        </authorList>
    </citation>
    <scope>NUCLEOTIDE SEQUENCE [LARGE SCALE GENOMIC DNA]</scope>
    <source>
        <strain evidence="3 4">CCUG 61299</strain>
    </source>
</reference>
<dbReference type="KEGG" id="awe:JG540_07835"/>
<proteinExistence type="predicted"/>
<dbReference type="CDD" id="cd04301">
    <property type="entry name" value="NAT_SF"/>
    <property type="match status" value="1"/>
</dbReference>
<dbReference type="PANTHER" id="PTHR42791:SF1">
    <property type="entry name" value="N-ACETYLTRANSFERASE DOMAIN-CONTAINING PROTEIN"/>
    <property type="match status" value="1"/>
</dbReference>
<name>A0A7T7M8P2_9ACTO</name>
<dbReference type="SUPFAM" id="SSF55729">
    <property type="entry name" value="Acyl-CoA N-acyltransferases (Nat)"/>
    <property type="match status" value="1"/>
</dbReference>
<protein>
    <submittedName>
        <fullName evidence="3">GNAT family N-acetyltransferase</fullName>
    </submittedName>
</protein>
<dbReference type="PANTHER" id="PTHR42791">
    <property type="entry name" value="GNAT FAMILY ACETYLTRANSFERASE"/>
    <property type="match status" value="1"/>
</dbReference>
<keyword evidence="3" id="KW-0808">Transferase</keyword>
<dbReference type="GO" id="GO:0016747">
    <property type="term" value="F:acyltransferase activity, transferring groups other than amino-acyl groups"/>
    <property type="evidence" value="ECO:0007669"/>
    <property type="project" value="InterPro"/>
</dbReference>
<dbReference type="AlphaFoldDB" id="A0A7T7M8P2"/>
<gene>
    <name evidence="3" type="ORF">JG540_07835</name>
</gene>
<dbReference type="InterPro" id="IPR016181">
    <property type="entry name" value="Acyl_CoA_acyltransferase"/>
</dbReference>
<evidence type="ECO:0000313" key="3">
    <source>
        <dbReference type="EMBL" id="QQM66956.1"/>
    </source>
</evidence>
<dbReference type="InterPro" id="IPR000182">
    <property type="entry name" value="GNAT_dom"/>
</dbReference>
<feature type="compositionally biased region" description="Low complexity" evidence="1">
    <location>
        <begin position="109"/>
        <end position="130"/>
    </location>
</feature>
<organism evidence="3 4">
    <name type="scientific">Actinomyces weissii</name>
    <dbReference type="NCBI Taxonomy" id="675090"/>
    <lineage>
        <taxon>Bacteria</taxon>
        <taxon>Bacillati</taxon>
        <taxon>Actinomycetota</taxon>
        <taxon>Actinomycetes</taxon>
        <taxon>Actinomycetales</taxon>
        <taxon>Actinomycetaceae</taxon>
        <taxon>Actinomyces</taxon>
    </lineage>
</organism>
<dbReference type="Proteomes" id="UP000595895">
    <property type="component" value="Chromosome"/>
</dbReference>
<evidence type="ECO:0000259" key="2">
    <source>
        <dbReference type="PROSITE" id="PS51186"/>
    </source>
</evidence>
<evidence type="ECO:0000256" key="1">
    <source>
        <dbReference type="SAM" id="MobiDB-lite"/>
    </source>
</evidence>
<dbReference type="EMBL" id="CP066802">
    <property type="protein sequence ID" value="QQM66956.1"/>
    <property type="molecule type" value="Genomic_DNA"/>
</dbReference>
<evidence type="ECO:0000313" key="4">
    <source>
        <dbReference type="Proteomes" id="UP000595895"/>
    </source>
</evidence>
<feature type="domain" description="N-acetyltransferase" evidence="2">
    <location>
        <begin position="168"/>
        <end position="250"/>
    </location>
</feature>
<dbReference type="InterPro" id="IPR052523">
    <property type="entry name" value="Trichothecene_AcTrans"/>
</dbReference>
<accession>A0A7T7M8P2</accession>
<feature type="region of interest" description="Disordered" evidence="1">
    <location>
        <begin position="95"/>
        <end position="141"/>
    </location>
</feature>
<dbReference type="Gene3D" id="3.40.630.30">
    <property type="match status" value="1"/>
</dbReference>
<sequence>MVWPVGEKIRSASTRDYDALADLLEQVFSTDPLMTALAAPAPDPALALRHLLEVTLRDEYLVSDLRAPHAPTAVDVIADSTGALLGAALWNAPRRSTPPADLDGPGLQPASSRVASSRGPARRASSGAHAVRTSRTGEGSAAAPAGINRAVMGGAWDLCLLDERLCEAVRPLEPHWHLYMLAVAPRAQGRGVGSRLLAHGLARADAAGLPAHLEATTAASKRLYERHGFRETAELGPCDPLPRYWALTRPAQAPASPSPT</sequence>
<keyword evidence="4" id="KW-1185">Reference proteome</keyword>
<dbReference type="PROSITE" id="PS51186">
    <property type="entry name" value="GNAT"/>
    <property type="match status" value="1"/>
</dbReference>